<keyword evidence="10" id="KW-0408">Iron</keyword>
<comment type="cofactor">
    <cofactor evidence="1">
        <name>heme</name>
        <dbReference type="ChEBI" id="CHEBI:30413"/>
    </cofactor>
</comment>
<evidence type="ECO:0000313" key="14">
    <source>
        <dbReference type="EMBL" id="KAJ4470428.1"/>
    </source>
</evidence>
<dbReference type="PANTHER" id="PTHR46300">
    <property type="entry name" value="P450, PUTATIVE (EUROFUNG)-RELATED-RELATED"/>
    <property type="match status" value="1"/>
</dbReference>
<protein>
    <submittedName>
        <fullName evidence="14">Cytochrome P450</fullName>
    </submittedName>
</protein>
<comment type="pathway">
    <text evidence="3">Secondary metabolite biosynthesis.</text>
</comment>
<keyword evidence="5" id="KW-0349">Heme</keyword>
<comment type="similarity">
    <text evidence="4">Belongs to the cytochrome P450 family.</text>
</comment>
<keyword evidence="11" id="KW-0503">Monooxygenase</keyword>
<dbReference type="GO" id="GO:0005506">
    <property type="term" value="F:iron ion binding"/>
    <property type="evidence" value="ECO:0007669"/>
    <property type="project" value="InterPro"/>
</dbReference>
<evidence type="ECO:0000256" key="5">
    <source>
        <dbReference type="ARBA" id="ARBA00022617"/>
    </source>
</evidence>
<dbReference type="Proteomes" id="UP001150266">
    <property type="component" value="Unassembled WGS sequence"/>
</dbReference>
<dbReference type="OrthoDB" id="2789670at2759"/>
<evidence type="ECO:0000313" key="15">
    <source>
        <dbReference type="Proteomes" id="UP001150266"/>
    </source>
</evidence>
<dbReference type="Gene3D" id="1.10.630.10">
    <property type="entry name" value="Cytochrome P450"/>
    <property type="match status" value="1"/>
</dbReference>
<evidence type="ECO:0000256" key="10">
    <source>
        <dbReference type="ARBA" id="ARBA00023004"/>
    </source>
</evidence>
<dbReference type="GO" id="GO:0016705">
    <property type="term" value="F:oxidoreductase activity, acting on paired donors, with incorporation or reduction of molecular oxygen"/>
    <property type="evidence" value="ECO:0007669"/>
    <property type="project" value="InterPro"/>
</dbReference>
<evidence type="ECO:0000256" key="3">
    <source>
        <dbReference type="ARBA" id="ARBA00005179"/>
    </source>
</evidence>
<dbReference type="InterPro" id="IPR002401">
    <property type="entry name" value="Cyt_P450_E_grp-I"/>
</dbReference>
<name>A0A9W8ZYW7_9AGAR</name>
<gene>
    <name evidence="14" type="ORF">J3R30DRAFT_3711752</name>
</gene>
<evidence type="ECO:0000256" key="9">
    <source>
        <dbReference type="ARBA" id="ARBA00023002"/>
    </source>
</evidence>
<keyword evidence="9" id="KW-0560">Oxidoreductase</keyword>
<dbReference type="PANTHER" id="PTHR46300:SF2">
    <property type="entry name" value="CYTOCHROME P450 MONOOXYGENASE ALNH-RELATED"/>
    <property type="match status" value="1"/>
</dbReference>
<keyword evidence="12" id="KW-0472">Membrane</keyword>
<evidence type="ECO:0000256" key="2">
    <source>
        <dbReference type="ARBA" id="ARBA00004167"/>
    </source>
</evidence>
<dbReference type="InterPro" id="IPR050364">
    <property type="entry name" value="Cytochrome_P450_fung"/>
</dbReference>
<proteinExistence type="inferred from homology"/>
<dbReference type="GO" id="GO:0020037">
    <property type="term" value="F:heme binding"/>
    <property type="evidence" value="ECO:0007669"/>
    <property type="project" value="InterPro"/>
</dbReference>
<accession>A0A9W8ZYW7</accession>
<evidence type="ECO:0000256" key="4">
    <source>
        <dbReference type="ARBA" id="ARBA00010617"/>
    </source>
</evidence>
<evidence type="ECO:0000256" key="6">
    <source>
        <dbReference type="ARBA" id="ARBA00022692"/>
    </source>
</evidence>
<keyword evidence="13" id="KW-0325">Glycoprotein</keyword>
<organism evidence="14 15">
    <name type="scientific">Lentinula aciculospora</name>
    <dbReference type="NCBI Taxonomy" id="153920"/>
    <lineage>
        <taxon>Eukaryota</taxon>
        <taxon>Fungi</taxon>
        <taxon>Dikarya</taxon>
        <taxon>Basidiomycota</taxon>
        <taxon>Agaricomycotina</taxon>
        <taxon>Agaricomycetes</taxon>
        <taxon>Agaricomycetidae</taxon>
        <taxon>Agaricales</taxon>
        <taxon>Marasmiineae</taxon>
        <taxon>Omphalotaceae</taxon>
        <taxon>Lentinula</taxon>
    </lineage>
</organism>
<dbReference type="GO" id="GO:0016020">
    <property type="term" value="C:membrane"/>
    <property type="evidence" value="ECO:0007669"/>
    <property type="project" value="UniProtKB-SubCell"/>
</dbReference>
<dbReference type="GO" id="GO:0004497">
    <property type="term" value="F:monooxygenase activity"/>
    <property type="evidence" value="ECO:0007669"/>
    <property type="project" value="UniProtKB-KW"/>
</dbReference>
<evidence type="ECO:0000256" key="12">
    <source>
        <dbReference type="ARBA" id="ARBA00023136"/>
    </source>
</evidence>
<dbReference type="PRINTS" id="PR00463">
    <property type="entry name" value="EP450I"/>
</dbReference>
<keyword evidence="8" id="KW-1133">Transmembrane helix</keyword>
<keyword evidence="6" id="KW-0812">Transmembrane</keyword>
<dbReference type="InterPro" id="IPR001128">
    <property type="entry name" value="Cyt_P450"/>
</dbReference>
<evidence type="ECO:0000256" key="13">
    <source>
        <dbReference type="ARBA" id="ARBA00023180"/>
    </source>
</evidence>
<dbReference type="Pfam" id="PF00067">
    <property type="entry name" value="p450"/>
    <property type="match status" value="1"/>
</dbReference>
<evidence type="ECO:0000256" key="7">
    <source>
        <dbReference type="ARBA" id="ARBA00022723"/>
    </source>
</evidence>
<dbReference type="InterPro" id="IPR036396">
    <property type="entry name" value="Cyt_P450_sf"/>
</dbReference>
<dbReference type="AlphaFoldDB" id="A0A9W8ZYW7"/>
<dbReference type="SUPFAM" id="SSF48264">
    <property type="entry name" value="Cytochrome P450"/>
    <property type="match status" value="1"/>
</dbReference>
<sequence length="207" mass="23890">MVDQILTDPENFTDHFQRAPSSLTLSIIYGWPPILDSSHPNILQIDKFNRDILVAAAPGTFWVEFEYFNSDSVMLEGLFVDVKQQIVMRQQVWLESFFRILDAAWNAASIYSAGAETTSGQLAWFMQAMILYPDTQRLAQEELDRVVGPDRLPTFNDYEHLPYIQAIVKETLRWRGVSSLGLPHRLNRGDYYEGYFLPKDTICFVNN</sequence>
<evidence type="ECO:0000256" key="8">
    <source>
        <dbReference type="ARBA" id="ARBA00022989"/>
    </source>
</evidence>
<reference evidence="14" key="1">
    <citation type="submission" date="2022-08" db="EMBL/GenBank/DDBJ databases">
        <title>A Global Phylogenomic Analysis of the Shiitake Genus Lentinula.</title>
        <authorList>
            <consortium name="DOE Joint Genome Institute"/>
            <person name="Sierra-Patev S."/>
            <person name="Min B."/>
            <person name="Naranjo-Ortiz M."/>
            <person name="Looney B."/>
            <person name="Konkel Z."/>
            <person name="Slot J.C."/>
            <person name="Sakamoto Y."/>
            <person name="Steenwyk J.L."/>
            <person name="Rokas A."/>
            <person name="Carro J."/>
            <person name="Camarero S."/>
            <person name="Ferreira P."/>
            <person name="Molpeceres G."/>
            <person name="Ruiz-Duenas F.J."/>
            <person name="Serrano A."/>
            <person name="Henrissat B."/>
            <person name="Drula E."/>
            <person name="Hughes K.W."/>
            <person name="Mata J.L."/>
            <person name="Ishikawa N.K."/>
            <person name="Vargas-Isla R."/>
            <person name="Ushijima S."/>
            <person name="Smith C.A."/>
            <person name="Ahrendt S."/>
            <person name="Andreopoulos W."/>
            <person name="He G."/>
            <person name="Labutti K."/>
            <person name="Lipzen A."/>
            <person name="Ng V."/>
            <person name="Riley R."/>
            <person name="Sandor L."/>
            <person name="Barry K."/>
            <person name="Martinez A.T."/>
            <person name="Xiao Y."/>
            <person name="Gibbons J.G."/>
            <person name="Terashima K."/>
            <person name="Grigoriev I.V."/>
            <person name="Hibbett D.S."/>
        </authorList>
    </citation>
    <scope>NUCLEOTIDE SEQUENCE</scope>
    <source>
        <strain evidence="14">JLM2183</strain>
    </source>
</reference>
<comment type="subcellular location">
    <subcellularLocation>
        <location evidence="2">Membrane</location>
        <topology evidence="2">Single-pass membrane protein</topology>
    </subcellularLocation>
</comment>
<dbReference type="EMBL" id="JAOTPV010000026">
    <property type="protein sequence ID" value="KAJ4470428.1"/>
    <property type="molecule type" value="Genomic_DNA"/>
</dbReference>
<keyword evidence="15" id="KW-1185">Reference proteome</keyword>
<keyword evidence="7" id="KW-0479">Metal-binding</keyword>
<comment type="caution">
    <text evidence="14">The sequence shown here is derived from an EMBL/GenBank/DDBJ whole genome shotgun (WGS) entry which is preliminary data.</text>
</comment>
<evidence type="ECO:0000256" key="11">
    <source>
        <dbReference type="ARBA" id="ARBA00023033"/>
    </source>
</evidence>
<evidence type="ECO:0000256" key="1">
    <source>
        <dbReference type="ARBA" id="ARBA00001971"/>
    </source>
</evidence>